<accession>A0AAV4QIS0</accession>
<feature type="compositionally biased region" description="Basic residues" evidence="1">
    <location>
        <begin position="1"/>
        <end position="17"/>
    </location>
</feature>
<protein>
    <submittedName>
        <fullName evidence="2">Uncharacterized protein</fullName>
    </submittedName>
</protein>
<dbReference type="EMBL" id="BPLQ01004579">
    <property type="protein sequence ID" value="GIY09070.1"/>
    <property type="molecule type" value="Genomic_DNA"/>
</dbReference>
<feature type="region of interest" description="Disordered" evidence="1">
    <location>
        <begin position="1"/>
        <end position="20"/>
    </location>
</feature>
<reference evidence="2 3" key="1">
    <citation type="submission" date="2021-06" db="EMBL/GenBank/DDBJ databases">
        <title>Caerostris darwini draft genome.</title>
        <authorList>
            <person name="Kono N."/>
            <person name="Arakawa K."/>
        </authorList>
    </citation>
    <scope>NUCLEOTIDE SEQUENCE [LARGE SCALE GENOMIC DNA]</scope>
</reference>
<name>A0AAV4QIS0_9ARAC</name>
<gene>
    <name evidence="2" type="ORF">CDAR_234231</name>
</gene>
<dbReference type="Proteomes" id="UP001054837">
    <property type="component" value="Unassembled WGS sequence"/>
</dbReference>
<dbReference type="AlphaFoldDB" id="A0AAV4QIS0"/>
<evidence type="ECO:0000313" key="2">
    <source>
        <dbReference type="EMBL" id="GIY09070.1"/>
    </source>
</evidence>
<comment type="caution">
    <text evidence="2">The sequence shown here is derived from an EMBL/GenBank/DDBJ whole genome shotgun (WGS) entry which is preliminary data.</text>
</comment>
<proteinExistence type="predicted"/>
<evidence type="ECO:0000256" key="1">
    <source>
        <dbReference type="SAM" id="MobiDB-lite"/>
    </source>
</evidence>
<sequence length="133" mass="15424">MCSKYSKLHMSKPHKSVQTKQAWSVLRPSKIEKASSRNEYSSAIRSQNTLGKEESRFLITSDSRGRKTRFVSHRATEVVDQRFANPWGVSAYDALRIQGCYFCDFNWLFASNLQVVDVLSPCLIFVFIRYKFI</sequence>
<keyword evidence="3" id="KW-1185">Reference proteome</keyword>
<evidence type="ECO:0000313" key="3">
    <source>
        <dbReference type="Proteomes" id="UP001054837"/>
    </source>
</evidence>
<organism evidence="2 3">
    <name type="scientific">Caerostris darwini</name>
    <dbReference type="NCBI Taxonomy" id="1538125"/>
    <lineage>
        <taxon>Eukaryota</taxon>
        <taxon>Metazoa</taxon>
        <taxon>Ecdysozoa</taxon>
        <taxon>Arthropoda</taxon>
        <taxon>Chelicerata</taxon>
        <taxon>Arachnida</taxon>
        <taxon>Araneae</taxon>
        <taxon>Araneomorphae</taxon>
        <taxon>Entelegynae</taxon>
        <taxon>Araneoidea</taxon>
        <taxon>Araneidae</taxon>
        <taxon>Caerostris</taxon>
    </lineage>
</organism>